<reference evidence="8" key="1">
    <citation type="journal article" date="2022" name="Cell">
        <title>Repeat-based holocentromeres influence genome architecture and karyotype evolution.</title>
        <authorList>
            <person name="Hofstatter P.G."/>
            <person name="Thangavel G."/>
            <person name="Lux T."/>
            <person name="Neumann P."/>
            <person name="Vondrak T."/>
            <person name="Novak P."/>
            <person name="Zhang M."/>
            <person name="Costa L."/>
            <person name="Castellani M."/>
            <person name="Scott A."/>
            <person name="Toegelov H."/>
            <person name="Fuchs J."/>
            <person name="Mata-Sucre Y."/>
            <person name="Dias Y."/>
            <person name="Vanzela A.L.L."/>
            <person name="Huettel B."/>
            <person name="Almeida C.C.S."/>
            <person name="Simkova H."/>
            <person name="Souza G."/>
            <person name="Pedrosa-Harand A."/>
            <person name="Macas J."/>
            <person name="Mayer K.F.X."/>
            <person name="Houben A."/>
            <person name="Marques A."/>
        </authorList>
    </citation>
    <scope>NUCLEOTIDE SEQUENCE</scope>
    <source>
        <strain evidence="8">RhyBre1mFocal</strain>
    </source>
</reference>
<dbReference type="PANTHER" id="PTHR20930">
    <property type="entry name" value="OVARIAN CARCINOMA ANTIGEN CA125-RELATED"/>
    <property type="match status" value="1"/>
</dbReference>
<comment type="caution">
    <text evidence="8">The sequence shown here is derived from an EMBL/GenBank/DDBJ whole genome shotgun (WGS) entry which is preliminary data.</text>
</comment>
<evidence type="ECO:0000256" key="3">
    <source>
        <dbReference type="ARBA" id="ARBA00022833"/>
    </source>
</evidence>
<dbReference type="Pfam" id="PF24932">
    <property type="entry name" value="UBA_NBR1_C"/>
    <property type="match status" value="2"/>
</dbReference>
<dbReference type="SMART" id="SM00666">
    <property type="entry name" value="PB1"/>
    <property type="match status" value="1"/>
</dbReference>
<dbReference type="InterPro" id="IPR013783">
    <property type="entry name" value="Ig-like_fold"/>
</dbReference>
<dbReference type="OrthoDB" id="661148at2759"/>
<dbReference type="SUPFAM" id="SSF54277">
    <property type="entry name" value="CAD &amp; PB1 domains"/>
    <property type="match status" value="1"/>
</dbReference>
<feature type="region of interest" description="Disordered" evidence="5">
    <location>
        <begin position="93"/>
        <end position="119"/>
    </location>
</feature>
<dbReference type="Pfam" id="PF00569">
    <property type="entry name" value="ZZ"/>
    <property type="match status" value="1"/>
</dbReference>
<evidence type="ECO:0000256" key="2">
    <source>
        <dbReference type="ARBA" id="ARBA00022771"/>
    </source>
</evidence>
<dbReference type="SUPFAM" id="SSF46934">
    <property type="entry name" value="UBA-like"/>
    <property type="match status" value="1"/>
</dbReference>
<dbReference type="Gene3D" id="3.30.60.90">
    <property type="match status" value="1"/>
</dbReference>
<dbReference type="InterPro" id="IPR032350">
    <property type="entry name" value="Nbr1_FW"/>
</dbReference>
<dbReference type="Gene3D" id="1.10.8.10">
    <property type="entry name" value="DNA helicase RuvA subunit, C-terminal domain"/>
    <property type="match status" value="2"/>
</dbReference>
<protein>
    <submittedName>
        <fullName evidence="8">Uncharacterized protein</fullName>
    </submittedName>
</protein>
<dbReference type="PROSITE" id="PS51745">
    <property type="entry name" value="PB1"/>
    <property type="match status" value="1"/>
</dbReference>
<sequence length="749" mass="81924">MDLQRDLVIKVKYGDALKRFTASVALDNLDLDIAKLREKIILAFSLSPSADFVLTYTDLDGDTVMLDDDNDLRDAAINQKLNPLRINVQLKSQSNAAPASEPKPKTANSTSPTPLDGLNQISSSLEEALKSLPEPLNNTISKVTQDIVVKAVSSPVLTELLSAISKVAIPQGAQSANVPSGNSSSSASGMNKTAPKASTKATQASTASEKGKEPKVVVLIPEKEARSELPYATSSVKAAGDNNDAEKKVASAVRCKGKSVMPNVSQKAPMCGPQPASHPMWHGPHNHPFPFPRFPSFGAPPPPPPPRRPDIPAVFAENPFSSSANSNSNINAFSSEIPPYPSRFLPGRHPCRNADVYDSMFEACHRGIACDGCDMSPILGPRYKSIVKDDYDLCAACFATFGKEAEYTKIDRPRMTIDINEPLKFHMPQPHFQMRGPKARSKLESRFIQDVTVPDGTIMPPSTPFTKVWRMRNNGSSHWPFGTQLVWVGGDQVSRRVSFQLEIPVAGLPFDEEVDIAVDFCAPARAGRYVSYWRLASPSGQKFGQRVWVLFQVEQTDNSKKDDGSTINLNMPPRSCDYAGTETGKMTELEKTSEPVVKSTATNAETIVDETQSPIIEPETAPVNEPNPSVPPTVSYPLIDLSPTPPIANPVPSVPTLEVPVYNEDVLLKELEEMGFKQIDLNKEVLRLNKYDLEQSVEDLCGFSEWDPLLEELKEMGFDDKEKNKKLLVKNGGSIKRVVMDLVAGEKAE</sequence>
<dbReference type="Gene3D" id="2.60.40.10">
    <property type="entry name" value="Immunoglobulins"/>
    <property type="match status" value="1"/>
</dbReference>
<dbReference type="InterPro" id="IPR056893">
    <property type="entry name" value="UBA_Nbr1_C"/>
</dbReference>
<evidence type="ECO:0000256" key="5">
    <source>
        <dbReference type="SAM" id="MobiDB-lite"/>
    </source>
</evidence>
<dbReference type="SMART" id="SM00291">
    <property type="entry name" value="ZnF_ZZ"/>
    <property type="match status" value="1"/>
</dbReference>
<evidence type="ECO:0000313" key="8">
    <source>
        <dbReference type="EMBL" id="KAJ1696672.1"/>
    </source>
</evidence>
<feature type="compositionally biased region" description="Low complexity" evidence="5">
    <location>
        <begin position="175"/>
        <end position="208"/>
    </location>
</feature>
<dbReference type="CDD" id="cd14319">
    <property type="entry name" value="UBA_NBR1"/>
    <property type="match status" value="2"/>
</dbReference>
<dbReference type="Pfam" id="PF00564">
    <property type="entry name" value="PB1"/>
    <property type="match status" value="1"/>
</dbReference>
<dbReference type="Pfam" id="PF16158">
    <property type="entry name" value="N_BRCA1_IG"/>
    <property type="match status" value="1"/>
</dbReference>
<dbReference type="CDD" id="cd14947">
    <property type="entry name" value="NBR1_like"/>
    <property type="match status" value="1"/>
</dbReference>
<evidence type="ECO:0000256" key="4">
    <source>
        <dbReference type="PROSITE-ProRule" id="PRU00228"/>
    </source>
</evidence>
<organism evidence="8 9">
    <name type="scientific">Rhynchospora breviuscula</name>
    <dbReference type="NCBI Taxonomy" id="2022672"/>
    <lineage>
        <taxon>Eukaryota</taxon>
        <taxon>Viridiplantae</taxon>
        <taxon>Streptophyta</taxon>
        <taxon>Embryophyta</taxon>
        <taxon>Tracheophyta</taxon>
        <taxon>Spermatophyta</taxon>
        <taxon>Magnoliopsida</taxon>
        <taxon>Liliopsida</taxon>
        <taxon>Poales</taxon>
        <taxon>Cyperaceae</taxon>
        <taxon>Cyperoideae</taxon>
        <taxon>Rhynchosporeae</taxon>
        <taxon>Rhynchospora</taxon>
    </lineage>
</organism>
<dbReference type="Proteomes" id="UP001151287">
    <property type="component" value="Unassembled WGS sequence"/>
</dbReference>
<dbReference type="PROSITE" id="PS50135">
    <property type="entry name" value="ZF_ZZ_2"/>
    <property type="match status" value="1"/>
</dbReference>
<keyword evidence="9" id="KW-1185">Reference proteome</keyword>
<evidence type="ECO:0000259" key="6">
    <source>
        <dbReference type="PROSITE" id="PS50135"/>
    </source>
</evidence>
<dbReference type="EMBL" id="JAMQYH010000002">
    <property type="protein sequence ID" value="KAJ1696672.1"/>
    <property type="molecule type" value="Genomic_DNA"/>
</dbReference>
<evidence type="ECO:0000259" key="7">
    <source>
        <dbReference type="PROSITE" id="PS51745"/>
    </source>
</evidence>
<feature type="region of interest" description="Disordered" evidence="5">
    <location>
        <begin position="172"/>
        <end position="213"/>
    </location>
</feature>
<dbReference type="AlphaFoldDB" id="A0A9Q0HSC9"/>
<keyword evidence="2 4" id="KW-0863">Zinc-finger</keyword>
<dbReference type="Gene3D" id="3.10.20.90">
    <property type="entry name" value="Phosphatidylinositol 3-kinase Catalytic Subunit, Chain A, domain 1"/>
    <property type="match status" value="1"/>
</dbReference>
<dbReference type="GO" id="GO:0008270">
    <property type="term" value="F:zinc ion binding"/>
    <property type="evidence" value="ECO:0007669"/>
    <property type="project" value="UniProtKB-KW"/>
</dbReference>
<gene>
    <name evidence="8" type="ORF">LUZ63_005184</name>
</gene>
<dbReference type="CDD" id="cd06398">
    <property type="entry name" value="PB1_Joka2"/>
    <property type="match status" value="1"/>
</dbReference>
<dbReference type="SUPFAM" id="SSF57850">
    <property type="entry name" value="RING/U-box"/>
    <property type="match status" value="1"/>
</dbReference>
<evidence type="ECO:0000256" key="1">
    <source>
        <dbReference type="ARBA" id="ARBA00022723"/>
    </source>
</evidence>
<name>A0A9Q0HSC9_9POAL</name>
<proteinExistence type="predicted"/>
<dbReference type="InterPro" id="IPR000270">
    <property type="entry name" value="PB1_dom"/>
</dbReference>
<dbReference type="InterPro" id="IPR000433">
    <property type="entry name" value="Znf_ZZ"/>
</dbReference>
<dbReference type="InterPro" id="IPR009060">
    <property type="entry name" value="UBA-like_sf"/>
</dbReference>
<dbReference type="InterPro" id="IPR043145">
    <property type="entry name" value="Znf_ZZ_sf"/>
</dbReference>
<accession>A0A9Q0HSC9</accession>
<evidence type="ECO:0000313" key="9">
    <source>
        <dbReference type="Proteomes" id="UP001151287"/>
    </source>
</evidence>
<dbReference type="InterPro" id="IPR053793">
    <property type="entry name" value="PB1-like"/>
</dbReference>
<feature type="domain" description="ZZ-type" evidence="6">
    <location>
        <begin position="365"/>
        <end position="415"/>
    </location>
</feature>
<keyword evidence="3" id="KW-0862">Zinc</keyword>
<feature type="domain" description="PB1" evidence="7">
    <location>
        <begin position="6"/>
        <end position="91"/>
    </location>
</feature>
<dbReference type="PANTHER" id="PTHR20930:SF0">
    <property type="entry name" value="PROTEIN ILRUN"/>
    <property type="match status" value="1"/>
</dbReference>
<feature type="compositionally biased region" description="Polar residues" evidence="5">
    <location>
        <begin position="106"/>
        <end position="119"/>
    </location>
</feature>
<keyword evidence="1" id="KW-0479">Metal-binding</keyword>